<keyword evidence="2" id="KW-0808">Transferase</keyword>
<keyword evidence="3" id="KW-0479">Metal-binding</keyword>
<reference evidence="5 6" key="1">
    <citation type="journal article" date="2018" name="PLoS Pathog.">
        <title>Evolution of structural diversity of trichothecenes, a family of toxins produced by plant pathogenic and entomopathogenic fungi.</title>
        <authorList>
            <person name="Proctor R.H."/>
            <person name="McCormick S.P."/>
            <person name="Kim H.S."/>
            <person name="Cardoza R.E."/>
            <person name="Stanley A.M."/>
            <person name="Lindo L."/>
            <person name="Kelly A."/>
            <person name="Brown D.W."/>
            <person name="Lee T."/>
            <person name="Vaughan M.M."/>
            <person name="Alexander N.J."/>
            <person name="Busman M."/>
            <person name="Gutierrez S."/>
        </authorList>
    </citation>
    <scope>NUCLEOTIDE SEQUENCE [LARGE SCALE GENOMIC DNA]</scope>
    <source>
        <strain evidence="5 6">IBT 40837</strain>
    </source>
</reference>
<keyword evidence="6" id="KW-1185">Reference proteome</keyword>
<dbReference type="GO" id="GO:0046872">
    <property type="term" value="F:metal ion binding"/>
    <property type="evidence" value="ECO:0007669"/>
    <property type="project" value="UniProtKB-KW"/>
</dbReference>
<evidence type="ECO:0000256" key="4">
    <source>
        <dbReference type="ARBA" id="ARBA00022842"/>
    </source>
</evidence>
<evidence type="ECO:0000256" key="2">
    <source>
        <dbReference type="ARBA" id="ARBA00022679"/>
    </source>
</evidence>
<dbReference type="OrthoDB" id="2343925at2759"/>
<gene>
    <name evidence="5" type="ORF">TARUN_2752</name>
</gene>
<dbReference type="STRING" id="490622.A0A395NTS8"/>
<dbReference type="GO" id="GO:0004161">
    <property type="term" value="F:dimethylallyltranstransferase activity"/>
    <property type="evidence" value="ECO:0007669"/>
    <property type="project" value="TreeGrafter"/>
</dbReference>
<protein>
    <submittedName>
        <fullName evidence="5">Ent-kaurene synthase</fullName>
    </submittedName>
</protein>
<organism evidence="5 6">
    <name type="scientific">Trichoderma arundinaceum</name>
    <dbReference type="NCBI Taxonomy" id="490622"/>
    <lineage>
        <taxon>Eukaryota</taxon>
        <taxon>Fungi</taxon>
        <taxon>Dikarya</taxon>
        <taxon>Ascomycota</taxon>
        <taxon>Pezizomycotina</taxon>
        <taxon>Sordariomycetes</taxon>
        <taxon>Hypocreomycetidae</taxon>
        <taxon>Hypocreales</taxon>
        <taxon>Hypocreaceae</taxon>
        <taxon>Trichoderma</taxon>
    </lineage>
</organism>
<dbReference type="InterPro" id="IPR008949">
    <property type="entry name" value="Isoprenoid_synthase_dom_sf"/>
</dbReference>
<dbReference type="SUPFAM" id="SSF48576">
    <property type="entry name" value="Terpenoid synthases"/>
    <property type="match status" value="1"/>
</dbReference>
<evidence type="ECO:0000313" key="5">
    <source>
        <dbReference type="EMBL" id="RFU79486.1"/>
    </source>
</evidence>
<accession>A0A395NTS8</accession>
<dbReference type="PANTHER" id="PTHR11525:SF0">
    <property type="entry name" value="FARNESYL PYROPHOSPHATE SYNTHASE"/>
    <property type="match status" value="1"/>
</dbReference>
<dbReference type="GO" id="GO:0043386">
    <property type="term" value="P:mycotoxin biosynthetic process"/>
    <property type="evidence" value="ECO:0007669"/>
    <property type="project" value="UniProtKB-ARBA"/>
</dbReference>
<dbReference type="PANTHER" id="PTHR11525">
    <property type="entry name" value="FARNESYL-PYROPHOSPHATE SYNTHETASE"/>
    <property type="match status" value="1"/>
</dbReference>
<dbReference type="Pfam" id="PF00348">
    <property type="entry name" value="polyprenyl_synt"/>
    <property type="match status" value="1"/>
</dbReference>
<dbReference type="Gene3D" id="1.10.600.10">
    <property type="entry name" value="Farnesyl Diphosphate Synthase"/>
    <property type="match status" value="1"/>
</dbReference>
<dbReference type="Proteomes" id="UP000266272">
    <property type="component" value="Unassembled WGS sequence"/>
</dbReference>
<dbReference type="AlphaFoldDB" id="A0A395NTS8"/>
<dbReference type="GO" id="GO:0046165">
    <property type="term" value="P:alcohol biosynthetic process"/>
    <property type="evidence" value="ECO:0007669"/>
    <property type="project" value="UniProtKB-ARBA"/>
</dbReference>
<dbReference type="EMBL" id="PXOA01000155">
    <property type="protein sequence ID" value="RFU79486.1"/>
    <property type="molecule type" value="Genomic_DNA"/>
</dbReference>
<evidence type="ECO:0000256" key="3">
    <source>
        <dbReference type="ARBA" id="ARBA00022723"/>
    </source>
</evidence>
<evidence type="ECO:0000256" key="1">
    <source>
        <dbReference type="ARBA" id="ARBA00001946"/>
    </source>
</evidence>
<dbReference type="GO" id="GO:0005737">
    <property type="term" value="C:cytoplasm"/>
    <property type="evidence" value="ECO:0007669"/>
    <property type="project" value="TreeGrafter"/>
</dbReference>
<dbReference type="InterPro" id="IPR000092">
    <property type="entry name" value="Polyprenyl_synt"/>
</dbReference>
<sequence>MTQAPLHSDITSDVLIKLYEDKSKSLCVEDARHVLDGIISAGNPVDYLVQVEKLATQLCDAWLAREGPFSSPSGCLSLTATLLSSSLVQLLKIWHESDLNPINDLRDIKIPLVLFQIWFQILQLQDADGSWSVAGINLDPMYPVVTLTRLHSIVLLEEFNSKVLSAVSNGQSHINPANDNLGAIEKAYSLVAKETDLAFGNWKLHLSAVPVNIPEKKLSQFCSFFSQLPCAQGIEQWRLKAAMAEGFLFLPLLMQNRIDMFDREGMKDDMYLPFIAFTFTCANNLRPFHVCSNILLDMMILTLRAYQLDEFIEDVIGKHFGDSLQAVKALIHVMFEDDGGKSREGFDKKDEATVSRVYTALIAFRDSILLHPGIIVSNEYDQNLLKNELREYPLAHITQLDDGRRFYKDNTVPFGSYNTWASYVLVADDIVDRSTTRRNAPTWWNRPEVGNSAVSDAFMLNFCIYYLLWLHFQTHPAYLDLVHLFRENSFLIEIGQSADHLIASAGSDPS</sequence>
<name>A0A395NTS8_TRIAR</name>
<keyword evidence="4" id="KW-0460">Magnesium</keyword>
<dbReference type="GO" id="GO:0004337">
    <property type="term" value="F:(2E,6E)-farnesyl diphosphate synthase activity"/>
    <property type="evidence" value="ECO:0007669"/>
    <property type="project" value="TreeGrafter"/>
</dbReference>
<evidence type="ECO:0000313" key="6">
    <source>
        <dbReference type="Proteomes" id="UP000266272"/>
    </source>
</evidence>
<comment type="caution">
    <text evidence="5">The sequence shown here is derived from an EMBL/GenBank/DDBJ whole genome shotgun (WGS) entry which is preliminary data.</text>
</comment>
<dbReference type="GO" id="GO:0045337">
    <property type="term" value="P:farnesyl diphosphate biosynthetic process"/>
    <property type="evidence" value="ECO:0007669"/>
    <property type="project" value="TreeGrafter"/>
</dbReference>
<dbReference type="InterPro" id="IPR039702">
    <property type="entry name" value="FPS1-like"/>
</dbReference>
<comment type="cofactor">
    <cofactor evidence="1">
        <name>Mg(2+)</name>
        <dbReference type="ChEBI" id="CHEBI:18420"/>
    </cofactor>
</comment>
<proteinExistence type="predicted"/>